<dbReference type="GO" id="GO:0008483">
    <property type="term" value="F:transaminase activity"/>
    <property type="evidence" value="ECO:0007669"/>
    <property type="project" value="UniProtKB-KW"/>
</dbReference>
<dbReference type="Proteomes" id="UP001139353">
    <property type="component" value="Unassembled WGS sequence"/>
</dbReference>
<evidence type="ECO:0000256" key="1">
    <source>
        <dbReference type="ARBA" id="ARBA00001933"/>
    </source>
</evidence>
<keyword evidence="5 6" id="KW-0663">Pyridoxal phosphate</keyword>
<dbReference type="AlphaFoldDB" id="A0A9X1YI92"/>
<protein>
    <submittedName>
        <fullName evidence="7">Aspartate aminotransferase family protein</fullName>
    </submittedName>
</protein>
<keyword evidence="3 7" id="KW-0032">Aminotransferase</keyword>
<evidence type="ECO:0000313" key="7">
    <source>
        <dbReference type="EMBL" id="MCK9686396.1"/>
    </source>
</evidence>
<dbReference type="EMBL" id="JAJLJH010000002">
    <property type="protein sequence ID" value="MCK9686396.1"/>
    <property type="molecule type" value="Genomic_DNA"/>
</dbReference>
<dbReference type="InterPro" id="IPR015421">
    <property type="entry name" value="PyrdxlP-dep_Trfase_major"/>
</dbReference>
<dbReference type="PANTHER" id="PTHR43094">
    <property type="entry name" value="AMINOTRANSFERASE"/>
    <property type="match status" value="1"/>
</dbReference>
<evidence type="ECO:0000256" key="6">
    <source>
        <dbReference type="RuleBase" id="RU003560"/>
    </source>
</evidence>
<dbReference type="PANTHER" id="PTHR43094:SF1">
    <property type="entry name" value="AMINOTRANSFERASE CLASS-III"/>
    <property type="match status" value="1"/>
</dbReference>
<dbReference type="GO" id="GO:0005829">
    <property type="term" value="C:cytosol"/>
    <property type="evidence" value="ECO:0007669"/>
    <property type="project" value="TreeGrafter"/>
</dbReference>
<keyword evidence="4" id="KW-0808">Transferase</keyword>
<comment type="caution">
    <text evidence="7">The sequence shown here is derived from an EMBL/GenBank/DDBJ whole genome shotgun (WGS) entry which is preliminary data.</text>
</comment>
<dbReference type="SUPFAM" id="SSF53383">
    <property type="entry name" value="PLP-dependent transferases"/>
    <property type="match status" value="1"/>
</dbReference>
<dbReference type="Pfam" id="PF00202">
    <property type="entry name" value="Aminotran_3"/>
    <property type="match status" value="1"/>
</dbReference>
<dbReference type="RefSeq" id="WP_275682419.1">
    <property type="nucleotide sequence ID" value="NZ_JAJLJH010000002.1"/>
</dbReference>
<dbReference type="PROSITE" id="PS00600">
    <property type="entry name" value="AA_TRANSFER_CLASS_3"/>
    <property type="match status" value="1"/>
</dbReference>
<dbReference type="InterPro" id="IPR005814">
    <property type="entry name" value="Aminotrans_3"/>
</dbReference>
<dbReference type="InterPro" id="IPR049704">
    <property type="entry name" value="Aminotrans_3_PPA_site"/>
</dbReference>
<dbReference type="InterPro" id="IPR015424">
    <property type="entry name" value="PyrdxlP-dep_Trfase"/>
</dbReference>
<dbReference type="InterPro" id="IPR015422">
    <property type="entry name" value="PyrdxlP-dep_Trfase_small"/>
</dbReference>
<comment type="similarity">
    <text evidence="2 6">Belongs to the class-III pyridoxal-phosphate-dependent aminotransferase family.</text>
</comment>
<dbReference type="NCBIfam" id="NF004767">
    <property type="entry name" value="PRK06105.1"/>
    <property type="match status" value="1"/>
</dbReference>
<dbReference type="PIRSF" id="PIRSF000521">
    <property type="entry name" value="Transaminase_4ab_Lys_Orn"/>
    <property type="match status" value="1"/>
</dbReference>
<gene>
    <name evidence="7" type="ORF">LPC04_11825</name>
</gene>
<evidence type="ECO:0000256" key="2">
    <source>
        <dbReference type="ARBA" id="ARBA00008954"/>
    </source>
</evidence>
<dbReference type="Gene3D" id="3.90.1150.10">
    <property type="entry name" value="Aspartate Aminotransferase, domain 1"/>
    <property type="match status" value="1"/>
</dbReference>
<dbReference type="NCBIfam" id="NF005682">
    <property type="entry name" value="PRK07480.1"/>
    <property type="match status" value="1"/>
</dbReference>
<dbReference type="Gene3D" id="3.40.640.10">
    <property type="entry name" value="Type I PLP-dependent aspartate aminotransferase-like (Major domain)"/>
    <property type="match status" value="1"/>
</dbReference>
<evidence type="ECO:0000256" key="5">
    <source>
        <dbReference type="ARBA" id="ARBA00022898"/>
    </source>
</evidence>
<comment type="cofactor">
    <cofactor evidence="1">
        <name>pyridoxal 5'-phosphate</name>
        <dbReference type="ChEBI" id="CHEBI:597326"/>
    </cofactor>
</comment>
<organism evidence="7 8">
    <name type="scientific">Scleromatobacter humisilvae</name>
    <dbReference type="NCBI Taxonomy" id="2897159"/>
    <lineage>
        <taxon>Bacteria</taxon>
        <taxon>Pseudomonadati</taxon>
        <taxon>Pseudomonadota</taxon>
        <taxon>Betaproteobacteria</taxon>
        <taxon>Burkholderiales</taxon>
        <taxon>Sphaerotilaceae</taxon>
        <taxon>Scleromatobacter</taxon>
    </lineage>
</organism>
<sequence length="459" mass="50088">MTTTRTTKQWQEADSKHFLHPFTDHQALAAKGARIVERAQGVYVWDTDGNKILDAMSGLWCVNVGYGQRELIDAATRQLETLPFYNAFFNTSTPPAIELAELLTEVAPEGFRHFFFSSSGSESNDTNVRMVRRYWDLIGQPQRQVIIGRNNGYHGSTMAGASLSGMSGMHAQGGLPIPNIVHVEQPHWYELGRDMTPEAFGLKAAQTLEAKILEIGADKVAAFIGEPVQGAGGVIVPPSTYWPEIQRICRKHGILLISDEVICGFGRTGHWFGCQTFGVQPDLITFAKGVTSGYVPLGGVMVGERVAKVLIEQGGDFNHGYTYSGHPVACAVAVANIRLIQRLKLVEHVRDDVGPYLASRFEELRDHPLVGDTQTCGLMGAVQMVKDKASGTPFDGDLAVGMICRAHCFANGLVMRAVGDRMIVAPPLVITRAEIDELVTKARKCLDLTLADVKARGLI</sequence>
<name>A0A9X1YI92_9BURK</name>
<evidence type="ECO:0000313" key="8">
    <source>
        <dbReference type="Proteomes" id="UP001139353"/>
    </source>
</evidence>
<keyword evidence="8" id="KW-1185">Reference proteome</keyword>
<dbReference type="FunFam" id="3.40.640.10:FF:000014">
    <property type="entry name" value="Adenosylmethionine-8-amino-7-oxononanoate aminotransferase, probable"/>
    <property type="match status" value="1"/>
</dbReference>
<accession>A0A9X1YI92</accession>
<dbReference type="CDD" id="cd00610">
    <property type="entry name" value="OAT_like"/>
    <property type="match status" value="1"/>
</dbReference>
<reference evidence="7" key="1">
    <citation type="submission" date="2021-11" db="EMBL/GenBank/DDBJ databases">
        <title>BS-T2-15 a new species belonging to the Comamonadaceae family isolated from the soil of a French oak forest.</title>
        <authorList>
            <person name="Mieszkin S."/>
            <person name="Alain K."/>
        </authorList>
    </citation>
    <scope>NUCLEOTIDE SEQUENCE</scope>
    <source>
        <strain evidence="7">BS-T2-15</strain>
    </source>
</reference>
<evidence type="ECO:0000256" key="4">
    <source>
        <dbReference type="ARBA" id="ARBA00022679"/>
    </source>
</evidence>
<evidence type="ECO:0000256" key="3">
    <source>
        <dbReference type="ARBA" id="ARBA00022576"/>
    </source>
</evidence>
<proteinExistence type="inferred from homology"/>
<dbReference type="GO" id="GO:0030170">
    <property type="term" value="F:pyridoxal phosphate binding"/>
    <property type="evidence" value="ECO:0007669"/>
    <property type="project" value="InterPro"/>
</dbReference>